<name>A0AAV4SAX8_CAEEX</name>
<gene>
    <name evidence="1" type="ORF">CEXT_706471</name>
</gene>
<organism evidence="1 2">
    <name type="scientific">Caerostris extrusa</name>
    <name type="common">Bark spider</name>
    <name type="synonym">Caerostris bankana</name>
    <dbReference type="NCBI Taxonomy" id="172846"/>
    <lineage>
        <taxon>Eukaryota</taxon>
        <taxon>Metazoa</taxon>
        <taxon>Ecdysozoa</taxon>
        <taxon>Arthropoda</taxon>
        <taxon>Chelicerata</taxon>
        <taxon>Arachnida</taxon>
        <taxon>Araneae</taxon>
        <taxon>Araneomorphae</taxon>
        <taxon>Entelegynae</taxon>
        <taxon>Araneoidea</taxon>
        <taxon>Araneidae</taxon>
        <taxon>Caerostris</taxon>
    </lineage>
</organism>
<dbReference type="AlphaFoldDB" id="A0AAV4SAX8"/>
<protein>
    <submittedName>
        <fullName evidence="1">Uncharacterized protein</fullName>
    </submittedName>
</protein>
<evidence type="ECO:0000313" key="2">
    <source>
        <dbReference type="Proteomes" id="UP001054945"/>
    </source>
</evidence>
<sequence>MGHQSETEACESQLRVEDKVTLYQGIKINFLFSSTSDSKSVRGREKRPSVTYDHVTAPVGMCRADTTSPPCSLMTGSELTFA</sequence>
<reference evidence="1 2" key="1">
    <citation type="submission" date="2021-06" db="EMBL/GenBank/DDBJ databases">
        <title>Caerostris extrusa draft genome.</title>
        <authorList>
            <person name="Kono N."/>
            <person name="Arakawa K."/>
        </authorList>
    </citation>
    <scope>NUCLEOTIDE SEQUENCE [LARGE SCALE GENOMIC DNA]</scope>
</reference>
<dbReference type="Proteomes" id="UP001054945">
    <property type="component" value="Unassembled WGS sequence"/>
</dbReference>
<proteinExistence type="predicted"/>
<keyword evidence="2" id="KW-1185">Reference proteome</keyword>
<accession>A0AAV4SAX8</accession>
<dbReference type="EMBL" id="BPLR01009163">
    <property type="protein sequence ID" value="GIY29972.1"/>
    <property type="molecule type" value="Genomic_DNA"/>
</dbReference>
<comment type="caution">
    <text evidence="1">The sequence shown here is derived from an EMBL/GenBank/DDBJ whole genome shotgun (WGS) entry which is preliminary data.</text>
</comment>
<evidence type="ECO:0000313" key="1">
    <source>
        <dbReference type="EMBL" id="GIY29972.1"/>
    </source>
</evidence>